<evidence type="ECO:0000313" key="2">
    <source>
        <dbReference type="Proteomes" id="UP000295727"/>
    </source>
</evidence>
<reference evidence="1 2" key="1">
    <citation type="submission" date="2019-03" db="EMBL/GenBank/DDBJ databases">
        <title>Paraburkholderia sp. 7MH5, isolated from subtropical forest soil.</title>
        <authorList>
            <person name="Gao Z.-H."/>
            <person name="Qiu L.-H."/>
        </authorList>
    </citation>
    <scope>NUCLEOTIDE SEQUENCE [LARGE SCALE GENOMIC DNA]</scope>
    <source>
        <strain evidence="1 2">7MH5</strain>
    </source>
</reference>
<dbReference type="OrthoDB" id="9114504at2"/>
<dbReference type="Proteomes" id="UP000295727">
    <property type="component" value="Chromosome 3"/>
</dbReference>
<accession>A0A4P7D6J3</accession>
<dbReference type="RefSeq" id="WP_134757763.1">
    <property type="nucleotide sequence ID" value="NZ_CP038150.1"/>
</dbReference>
<dbReference type="KEGG" id="ppai:E1956_34900"/>
<dbReference type="AlphaFoldDB" id="A0A4P7D6J3"/>
<dbReference type="EMBL" id="CP038150">
    <property type="protein sequence ID" value="QBR02284.1"/>
    <property type="molecule type" value="Genomic_DNA"/>
</dbReference>
<keyword evidence="2" id="KW-1185">Reference proteome</keyword>
<organism evidence="1 2">
    <name type="scientific">Paraburkholderia pallida</name>
    <dbReference type="NCBI Taxonomy" id="2547399"/>
    <lineage>
        <taxon>Bacteria</taxon>
        <taxon>Pseudomonadati</taxon>
        <taxon>Pseudomonadota</taxon>
        <taxon>Betaproteobacteria</taxon>
        <taxon>Burkholderiales</taxon>
        <taxon>Burkholderiaceae</taxon>
        <taxon>Paraburkholderia</taxon>
    </lineage>
</organism>
<evidence type="ECO:0000313" key="1">
    <source>
        <dbReference type="EMBL" id="QBR02284.1"/>
    </source>
</evidence>
<protein>
    <submittedName>
        <fullName evidence="1">Uncharacterized protein</fullName>
    </submittedName>
</protein>
<proteinExistence type="predicted"/>
<name>A0A4P7D6J3_9BURK</name>
<gene>
    <name evidence="1" type="ORF">E1956_34900</name>
</gene>
<sequence length="100" mass="11029">MTTGDRDELDRLMSVLESDDEECWPLYEEVGRIVVSHLLARDPKTMSGIVDAWAASLRTHGELADTWPDSPQYGQVQSAAADADAALFSLIREAVLPRAQ</sequence>